<dbReference type="InterPro" id="IPR052467">
    <property type="entry name" value="Sorting_nexin_PX-domain"/>
</dbReference>
<dbReference type="KEGG" id="aplc:110990724"/>
<evidence type="ECO:0000256" key="7">
    <source>
        <dbReference type="ARBA" id="ARBA00023329"/>
    </source>
</evidence>
<dbReference type="GeneID" id="110990724"/>
<comment type="similarity">
    <text evidence="2">Belongs to the sorting nexin family.</text>
</comment>
<keyword evidence="5" id="KW-0446">Lipid-binding</keyword>
<name>A0A8B8A3J9_ACAPL</name>
<dbReference type="InterPro" id="IPR036871">
    <property type="entry name" value="PX_dom_sf"/>
</dbReference>
<dbReference type="OrthoDB" id="93876at2759"/>
<dbReference type="GO" id="GO:0030659">
    <property type="term" value="C:cytoplasmic vesicle membrane"/>
    <property type="evidence" value="ECO:0007669"/>
    <property type="project" value="UniProtKB-SubCell"/>
</dbReference>
<gene>
    <name evidence="10" type="primary">LOC110990724</name>
</gene>
<dbReference type="GO" id="GO:1901981">
    <property type="term" value="F:phosphatidylinositol phosphate binding"/>
    <property type="evidence" value="ECO:0007669"/>
    <property type="project" value="TreeGrafter"/>
</dbReference>
<organism evidence="9 10">
    <name type="scientific">Acanthaster planci</name>
    <name type="common">Crown-of-thorns starfish</name>
    <dbReference type="NCBI Taxonomy" id="133434"/>
    <lineage>
        <taxon>Eukaryota</taxon>
        <taxon>Metazoa</taxon>
        <taxon>Echinodermata</taxon>
        <taxon>Eleutherozoa</taxon>
        <taxon>Asterozoa</taxon>
        <taxon>Asteroidea</taxon>
        <taxon>Valvatacea</taxon>
        <taxon>Valvatida</taxon>
        <taxon>Acanthasteridae</taxon>
        <taxon>Acanthaster</taxon>
    </lineage>
</organism>
<keyword evidence="7" id="KW-0968">Cytoplasmic vesicle</keyword>
<evidence type="ECO:0000256" key="1">
    <source>
        <dbReference type="ARBA" id="ARBA00004180"/>
    </source>
</evidence>
<dbReference type="GO" id="GO:0015031">
    <property type="term" value="P:protein transport"/>
    <property type="evidence" value="ECO:0007669"/>
    <property type="project" value="UniProtKB-KW"/>
</dbReference>
<reference evidence="10" key="1">
    <citation type="submission" date="2025-08" db="UniProtKB">
        <authorList>
            <consortium name="RefSeq"/>
        </authorList>
    </citation>
    <scope>IDENTIFICATION</scope>
</reference>
<keyword evidence="3" id="KW-0813">Transport</keyword>
<evidence type="ECO:0000256" key="4">
    <source>
        <dbReference type="ARBA" id="ARBA00022927"/>
    </source>
</evidence>
<evidence type="ECO:0000313" key="9">
    <source>
        <dbReference type="Proteomes" id="UP000694845"/>
    </source>
</evidence>
<dbReference type="OMA" id="LTFHCDP"/>
<evidence type="ECO:0000259" key="8">
    <source>
        <dbReference type="PROSITE" id="PS50195"/>
    </source>
</evidence>
<dbReference type="PANTHER" id="PTHR15813">
    <property type="entry name" value="SORTING NEXIN-22 AND 24"/>
    <property type="match status" value="1"/>
</dbReference>
<evidence type="ECO:0000256" key="3">
    <source>
        <dbReference type="ARBA" id="ARBA00022448"/>
    </source>
</evidence>
<accession>A0A8B8A3J9</accession>
<dbReference type="SMART" id="SM00312">
    <property type="entry name" value="PX"/>
    <property type="match status" value="1"/>
</dbReference>
<feature type="domain" description="PX" evidence="8">
    <location>
        <begin position="1"/>
        <end position="112"/>
    </location>
</feature>
<dbReference type="InterPro" id="IPR001683">
    <property type="entry name" value="PX_dom"/>
</dbReference>
<dbReference type="PROSITE" id="PS50195">
    <property type="entry name" value="PX"/>
    <property type="match status" value="1"/>
</dbReference>
<keyword evidence="9" id="KW-1185">Reference proteome</keyword>
<keyword evidence="4" id="KW-0653">Protein transport</keyword>
<sequence length="165" mass="18980">MISVSIPNVRQIVHDDEKYTAYQVVVQVSGKTHVIEKRYREFHSLHKQVKKSIETPDFPPKKMRSLSMKGIEQRRQALETYLQELLAKNNVPKSLLTFLKVKNFKTVSYDSLDELGKEPQRSHHQPVMSCQSDAYLYPPSCNSSLPDSLDKGVRLGLYEDTVEVT</sequence>
<evidence type="ECO:0000256" key="2">
    <source>
        <dbReference type="ARBA" id="ARBA00010883"/>
    </source>
</evidence>
<evidence type="ECO:0000313" key="10">
    <source>
        <dbReference type="RefSeq" id="XP_022111510.1"/>
    </source>
</evidence>
<evidence type="ECO:0000256" key="6">
    <source>
        <dbReference type="ARBA" id="ARBA00023136"/>
    </source>
</evidence>
<dbReference type="SUPFAM" id="SSF64268">
    <property type="entry name" value="PX domain"/>
    <property type="match status" value="1"/>
</dbReference>
<keyword evidence="6" id="KW-0472">Membrane</keyword>
<dbReference type="AlphaFoldDB" id="A0A8B8A3J9"/>
<dbReference type="Proteomes" id="UP000694845">
    <property type="component" value="Unplaced"/>
</dbReference>
<dbReference type="Pfam" id="PF00787">
    <property type="entry name" value="PX"/>
    <property type="match status" value="1"/>
</dbReference>
<dbReference type="PANTHER" id="PTHR15813:SF9">
    <property type="entry name" value="PX DOMAIN-CONTAINING PROTEIN"/>
    <property type="match status" value="1"/>
</dbReference>
<dbReference type="RefSeq" id="XP_022111510.1">
    <property type="nucleotide sequence ID" value="XM_022255818.1"/>
</dbReference>
<dbReference type="Gene3D" id="3.30.1520.10">
    <property type="entry name" value="Phox-like domain"/>
    <property type="match status" value="1"/>
</dbReference>
<protein>
    <submittedName>
        <fullName evidence="10">Sorting nexin-24-like isoform X1</fullName>
    </submittedName>
</protein>
<proteinExistence type="inferred from homology"/>
<comment type="subcellular location">
    <subcellularLocation>
        <location evidence="1">Cytoplasmic vesicle membrane</location>
        <topology evidence="1">Peripheral membrane protein</topology>
        <orientation evidence="1">Cytoplasmic side</orientation>
    </subcellularLocation>
</comment>
<evidence type="ECO:0000256" key="5">
    <source>
        <dbReference type="ARBA" id="ARBA00023121"/>
    </source>
</evidence>